<proteinExistence type="predicted"/>
<dbReference type="STRING" id="990371.SAMN05421813_14213"/>
<protein>
    <submittedName>
        <fullName evidence="1">Uncharacterized protein</fullName>
    </submittedName>
</protein>
<dbReference type="EMBL" id="FNHH01000042">
    <property type="protein sequence ID" value="SDN10891.1"/>
    <property type="molecule type" value="Genomic_DNA"/>
</dbReference>
<organism evidence="1 2">
    <name type="scientific">Daejeonella rubra</name>
    <dbReference type="NCBI Taxonomy" id="990371"/>
    <lineage>
        <taxon>Bacteria</taxon>
        <taxon>Pseudomonadati</taxon>
        <taxon>Bacteroidota</taxon>
        <taxon>Sphingobacteriia</taxon>
        <taxon>Sphingobacteriales</taxon>
        <taxon>Sphingobacteriaceae</taxon>
        <taxon>Daejeonella</taxon>
    </lineage>
</organism>
<name>A0A1G9YQX6_9SPHI</name>
<evidence type="ECO:0000313" key="1">
    <source>
        <dbReference type="EMBL" id="SDN10891.1"/>
    </source>
</evidence>
<gene>
    <name evidence="1" type="ORF">SAMN05421813_14213</name>
</gene>
<keyword evidence="2" id="KW-1185">Reference proteome</keyword>
<sequence length="71" mass="8528">MGPFFVYHPIAHTAIDSPLKKYKTNLLTDQLIKFILHPDENHRKPLRLFVNSFNNITLDFYLNKHRNIFFI</sequence>
<dbReference type="Proteomes" id="UP000199226">
    <property type="component" value="Unassembled WGS sequence"/>
</dbReference>
<reference evidence="2" key="1">
    <citation type="submission" date="2016-10" db="EMBL/GenBank/DDBJ databases">
        <authorList>
            <person name="Varghese N."/>
            <person name="Submissions S."/>
        </authorList>
    </citation>
    <scope>NUCLEOTIDE SEQUENCE [LARGE SCALE GENOMIC DNA]</scope>
    <source>
        <strain evidence="2">DSM 24536</strain>
    </source>
</reference>
<dbReference type="AlphaFoldDB" id="A0A1G9YQX6"/>
<accession>A0A1G9YQX6</accession>
<evidence type="ECO:0000313" key="2">
    <source>
        <dbReference type="Proteomes" id="UP000199226"/>
    </source>
</evidence>